<proteinExistence type="predicted"/>
<dbReference type="InterPro" id="IPR052179">
    <property type="entry name" value="DD-CPase-like"/>
</dbReference>
<reference evidence="4" key="1">
    <citation type="submission" date="2018-04" db="EMBL/GenBank/DDBJ databases">
        <authorList>
            <person name="Cornet L."/>
        </authorList>
    </citation>
    <scope>NUCLEOTIDE SEQUENCE [LARGE SCALE GENOMIC DNA]</scope>
</reference>
<reference evidence="3 4" key="2">
    <citation type="submission" date="2018-06" db="EMBL/GenBank/DDBJ databases">
        <title>Metagenomic assembly of (sub)arctic Cyanobacteria and their associated microbiome from non-axenic cultures.</title>
        <authorList>
            <person name="Baurain D."/>
        </authorList>
    </citation>
    <scope>NUCLEOTIDE SEQUENCE [LARGE SCALE GENOMIC DNA]</scope>
    <source>
        <strain evidence="3">ULC129bin1</strain>
    </source>
</reference>
<dbReference type="GO" id="GO:0006508">
    <property type="term" value="P:proteolysis"/>
    <property type="evidence" value="ECO:0007669"/>
    <property type="project" value="InterPro"/>
</dbReference>
<evidence type="ECO:0000259" key="2">
    <source>
        <dbReference type="Pfam" id="PF02557"/>
    </source>
</evidence>
<dbReference type="PANTHER" id="PTHR34385">
    <property type="entry name" value="D-ALANYL-D-ALANINE CARBOXYPEPTIDASE"/>
    <property type="match status" value="1"/>
</dbReference>
<evidence type="ECO:0000256" key="1">
    <source>
        <dbReference type="SAM" id="MobiDB-lite"/>
    </source>
</evidence>
<feature type="region of interest" description="Disordered" evidence="1">
    <location>
        <begin position="1"/>
        <end position="54"/>
    </location>
</feature>
<dbReference type="GO" id="GO:0008233">
    <property type="term" value="F:peptidase activity"/>
    <property type="evidence" value="ECO:0007669"/>
    <property type="project" value="InterPro"/>
</dbReference>
<gene>
    <name evidence="3" type="ORF">DCF25_20395</name>
</gene>
<dbReference type="AlphaFoldDB" id="A0A2W4U084"/>
<dbReference type="InterPro" id="IPR003709">
    <property type="entry name" value="VanY-like_core_dom"/>
</dbReference>
<feature type="compositionally biased region" description="Polar residues" evidence="1">
    <location>
        <begin position="25"/>
        <end position="54"/>
    </location>
</feature>
<accession>A0A2W4U084</accession>
<feature type="domain" description="D-alanyl-D-alanine carboxypeptidase-like core" evidence="2">
    <location>
        <begin position="72"/>
        <end position="148"/>
    </location>
</feature>
<sequence>MSPDKTSSDRAFSSRRARYRLNATAAHSAQKESLTTTSADSSQTQPDKTQPNKEPQLSAISIAPIPPAVINAAAVKLSASPEHSEHHTGYAIDIGDGDRPDTDLAPQFADTAAYQWLLNNAYIFGFEQSFPQNNAQGLNFEPWHWRYVQSERAMQVFAAAKATQTPQP</sequence>
<dbReference type="SUPFAM" id="SSF55166">
    <property type="entry name" value="Hedgehog/DD-peptidase"/>
    <property type="match status" value="1"/>
</dbReference>
<dbReference type="CDD" id="cd14852">
    <property type="entry name" value="LD-carboxypeptidase"/>
    <property type="match status" value="1"/>
</dbReference>
<dbReference type="Gene3D" id="3.30.1380.10">
    <property type="match status" value="1"/>
</dbReference>
<dbReference type="Proteomes" id="UP000249354">
    <property type="component" value="Unassembled WGS sequence"/>
</dbReference>
<dbReference type="PANTHER" id="PTHR34385:SF1">
    <property type="entry name" value="PEPTIDOGLYCAN L-ALANYL-D-GLUTAMATE ENDOPEPTIDASE CWLK"/>
    <property type="match status" value="1"/>
</dbReference>
<dbReference type="EMBL" id="QBMC01000212">
    <property type="protein sequence ID" value="PZO10679.1"/>
    <property type="molecule type" value="Genomic_DNA"/>
</dbReference>
<name>A0A2W4U084_9CYAN</name>
<dbReference type="InterPro" id="IPR009045">
    <property type="entry name" value="Zn_M74/Hedgehog-like"/>
</dbReference>
<evidence type="ECO:0000313" key="4">
    <source>
        <dbReference type="Proteomes" id="UP000249354"/>
    </source>
</evidence>
<evidence type="ECO:0000313" key="3">
    <source>
        <dbReference type="EMBL" id="PZO10679.1"/>
    </source>
</evidence>
<organism evidence="3 4">
    <name type="scientific">Leptolyngbya foveolarum</name>
    <dbReference type="NCBI Taxonomy" id="47253"/>
    <lineage>
        <taxon>Bacteria</taxon>
        <taxon>Bacillati</taxon>
        <taxon>Cyanobacteriota</taxon>
        <taxon>Cyanophyceae</taxon>
        <taxon>Leptolyngbyales</taxon>
        <taxon>Leptolyngbyaceae</taxon>
        <taxon>Leptolyngbya group</taxon>
        <taxon>Leptolyngbya</taxon>
    </lineage>
</organism>
<dbReference type="Pfam" id="PF02557">
    <property type="entry name" value="VanY"/>
    <property type="match status" value="1"/>
</dbReference>
<comment type="caution">
    <text evidence="3">The sequence shown here is derived from an EMBL/GenBank/DDBJ whole genome shotgun (WGS) entry which is preliminary data.</text>
</comment>
<dbReference type="InterPro" id="IPR058193">
    <property type="entry name" value="VanY/YodJ_core_dom"/>
</dbReference>
<protein>
    <recommendedName>
        <fullName evidence="2">D-alanyl-D-alanine carboxypeptidase-like core domain-containing protein</fullName>
    </recommendedName>
</protein>